<comment type="caution">
    <text evidence="2">The sequence shown here is derived from an EMBL/GenBank/DDBJ whole genome shotgun (WGS) entry which is preliminary data.</text>
</comment>
<dbReference type="AlphaFoldDB" id="A0A8J6FQ59"/>
<dbReference type="Proteomes" id="UP000770717">
    <property type="component" value="Unassembled WGS sequence"/>
</dbReference>
<dbReference type="EMBL" id="WNTK01000001">
    <property type="protein sequence ID" value="KAG9492011.1"/>
    <property type="molecule type" value="Genomic_DNA"/>
</dbReference>
<dbReference type="InterPro" id="IPR031273">
    <property type="entry name" value="PARP4"/>
</dbReference>
<dbReference type="OrthoDB" id="5990634at2759"/>
<organism evidence="2 3">
    <name type="scientific">Eleutherodactylus coqui</name>
    <name type="common">Puerto Rican coqui</name>
    <dbReference type="NCBI Taxonomy" id="57060"/>
    <lineage>
        <taxon>Eukaryota</taxon>
        <taxon>Metazoa</taxon>
        <taxon>Chordata</taxon>
        <taxon>Craniata</taxon>
        <taxon>Vertebrata</taxon>
        <taxon>Euteleostomi</taxon>
        <taxon>Amphibia</taxon>
        <taxon>Batrachia</taxon>
        <taxon>Anura</taxon>
        <taxon>Neobatrachia</taxon>
        <taxon>Hyloidea</taxon>
        <taxon>Eleutherodactylidae</taxon>
        <taxon>Eleutherodactylinae</taxon>
        <taxon>Eleutherodactylus</taxon>
        <taxon>Eleutherodactylus</taxon>
    </lineage>
</organism>
<evidence type="ECO:0000313" key="3">
    <source>
        <dbReference type="Proteomes" id="UP000770717"/>
    </source>
</evidence>
<accession>A0A8J6FQ59</accession>
<dbReference type="PANTHER" id="PTHR46530">
    <property type="entry name" value="PROTEIN MONO-ADP-RIBOSYLTRANSFERASE PARP4"/>
    <property type="match status" value="1"/>
</dbReference>
<name>A0A8J6FQ59_ELECQ</name>
<evidence type="ECO:0000256" key="1">
    <source>
        <dbReference type="SAM" id="MobiDB-lite"/>
    </source>
</evidence>
<feature type="region of interest" description="Disordered" evidence="1">
    <location>
        <begin position="192"/>
        <end position="213"/>
    </location>
</feature>
<gene>
    <name evidence="2" type="ORF">GDO78_000498</name>
</gene>
<evidence type="ECO:0000313" key="2">
    <source>
        <dbReference type="EMBL" id="KAG9492011.1"/>
    </source>
</evidence>
<protein>
    <submittedName>
        <fullName evidence="2">Uncharacterized protein</fullName>
    </submittedName>
</protein>
<proteinExistence type="predicted"/>
<feature type="compositionally biased region" description="Acidic residues" evidence="1">
    <location>
        <begin position="101"/>
        <end position="110"/>
    </location>
</feature>
<reference evidence="2" key="1">
    <citation type="thesis" date="2020" institute="ProQuest LLC" country="789 East Eisenhower Parkway, Ann Arbor, MI, USA">
        <title>Comparative Genomics and Chromosome Evolution.</title>
        <authorList>
            <person name="Mudd A.B."/>
        </authorList>
    </citation>
    <scope>NUCLEOTIDE SEQUENCE</scope>
    <source>
        <strain evidence="2">HN-11 Male</strain>
        <tissue evidence="2">Kidney and liver</tissue>
    </source>
</reference>
<keyword evidence="3" id="KW-1185">Reference proteome</keyword>
<dbReference type="PANTHER" id="PTHR46530:SF1">
    <property type="entry name" value="PROTEIN MONO-ADP-RIBOSYLTRANSFERASE PARP4"/>
    <property type="match status" value="1"/>
</dbReference>
<sequence>MKKQEMKSLIIQLSKEYSLVTPFTSFVAVEKRTAEENIDLEPNVAEIISAEDVDILPYMDWSSLNDMQTMPFSCAAIEERISEERSGSSSFVDDERSMESETQDTEYDDVISDMPPPPPPLGLIPDHRPVPLPGAGQPLLFGSAPFGSLPSGGSSLPSLQIAVMPSNSLFGQSSSDMCPLPPRLGLIPDHRPVRQPGAGRPLLFGSASFGSLP</sequence>
<dbReference type="GO" id="GO:0003950">
    <property type="term" value="F:NAD+ poly-ADP-ribosyltransferase activity"/>
    <property type="evidence" value="ECO:0007669"/>
    <property type="project" value="InterPro"/>
</dbReference>
<feature type="region of interest" description="Disordered" evidence="1">
    <location>
        <begin position="83"/>
        <end position="110"/>
    </location>
</feature>
<dbReference type="GO" id="GO:0005737">
    <property type="term" value="C:cytoplasm"/>
    <property type="evidence" value="ECO:0007669"/>
    <property type="project" value="TreeGrafter"/>
</dbReference>
<feature type="non-terminal residue" evidence="2">
    <location>
        <position position="1"/>
    </location>
</feature>